<name>A0A0D3DPN0_BRAOL</name>
<accession>A0A0D3DPN0</accession>
<reference evidence="2" key="2">
    <citation type="submission" date="2015-03" db="UniProtKB">
        <authorList>
            <consortium name="EnsemblPlants"/>
        </authorList>
    </citation>
    <scope>IDENTIFICATION</scope>
</reference>
<evidence type="ECO:0000256" key="1">
    <source>
        <dbReference type="SAM" id="SignalP"/>
    </source>
</evidence>
<evidence type="ECO:0000313" key="3">
    <source>
        <dbReference type="Proteomes" id="UP000032141"/>
    </source>
</evidence>
<organism evidence="2 3">
    <name type="scientific">Brassica oleracea var. oleracea</name>
    <dbReference type="NCBI Taxonomy" id="109376"/>
    <lineage>
        <taxon>Eukaryota</taxon>
        <taxon>Viridiplantae</taxon>
        <taxon>Streptophyta</taxon>
        <taxon>Embryophyta</taxon>
        <taxon>Tracheophyta</taxon>
        <taxon>Spermatophyta</taxon>
        <taxon>Magnoliopsida</taxon>
        <taxon>eudicotyledons</taxon>
        <taxon>Gunneridae</taxon>
        <taxon>Pentapetalae</taxon>
        <taxon>rosids</taxon>
        <taxon>malvids</taxon>
        <taxon>Brassicales</taxon>
        <taxon>Brassicaceae</taxon>
        <taxon>Brassiceae</taxon>
        <taxon>Brassica</taxon>
    </lineage>
</organism>
<evidence type="ECO:0000313" key="2">
    <source>
        <dbReference type="EnsemblPlants" id="Bo8g065940.1"/>
    </source>
</evidence>
<protein>
    <submittedName>
        <fullName evidence="2">Uncharacterized protein</fullName>
    </submittedName>
</protein>
<dbReference type="AlphaFoldDB" id="A0A0D3DPN0"/>
<proteinExistence type="predicted"/>
<dbReference type="EnsemblPlants" id="Bo8g065940.1">
    <property type="protein sequence ID" value="Bo8g065940.1"/>
    <property type="gene ID" value="Bo8g065940"/>
</dbReference>
<feature type="chain" id="PRO_5002259876" evidence="1">
    <location>
        <begin position="24"/>
        <end position="113"/>
    </location>
</feature>
<keyword evidence="1" id="KW-0732">Signal</keyword>
<dbReference type="Proteomes" id="UP000032141">
    <property type="component" value="Chromosome C8"/>
</dbReference>
<feature type="signal peptide" evidence="1">
    <location>
        <begin position="1"/>
        <end position="23"/>
    </location>
</feature>
<keyword evidence="3" id="KW-1185">Reference proteome</keyword>
<dbReference type="HOGENOM" id="CLU_2136982_0_0_1"/>
<dbReference type="Gramene" id="Bo8g065940.1">
    <property type="protein sequence ID" value="Bo8g065940.1"/>
    <property type="gene ID" value="Bo8g065940"/>
</dbReference>
<sequence>MRSSTLSMVSCVLMFFILHHTKDQLPGKCGNDGSSKCVNAMQKKALLPEVGSPSSLTWYQSPIHAAQPDPYRSGLKLAHRSLSEHSEIGAQRAIISRGRIRHKVFHIGSWKGS</sequence>
<reference evidence="2 3" key="1">
    <citation type="journal article" date="2014" name="Genome Biol.">
        <title>Transcriptome and methylome profiling reveals relics of genome dominance in the mesopolyploid Brassica oleracea.</title>
        <authorList>
            <person name="Parkin I.A."/>
            <person name="Koh C."/>
            <person name="Tang H."/>
            <person name="Robinson S.J."/>
            <person name="Kagale S."/>
            <person name="Clarke W.E."/>
            <person name="Town C.D."/>
            <person name="Nixon J."/>
            <person name="Krishnakumar V."/>
            <person name="Bidwell S.L."/>
            <person name="Denoeud F."/>
            <person name="Belcram H."/>
            <person name="Links M.G."/>
            <person name="Just J."/>
            <person name="Clarke C."/>
            <person name="Bender T."/>
            <person name="Huebert T."/>
            <person name="Mason A.S."/>
            <person name="Pires J.C."/>
            <person name="Barker G."/>
            <person name="Moore J."/>
            <person name="Walley P.G."/>
            <person name="Manoli S."/>
            <person name="Batley J."/>
            <person name="Edwards D."/>
            <person name="Nelson M.N."/>
            <person name="Wang X."/>
            <person name="Paterson A.H."/>
            <person name="King G."/>
            <person name="Bancroft I."/>
            <person name="Chalhoub B."/>
            <person name="Sharpe A.G."/>
        </authorList>
    </citation>
    <scope>NUCLEOTIDE SEQUENCE</scope>
    <source>
        <strain evidence="2 3">cv. TO1000</strain>
    </source>
</reference>